<keyword evidence="11" id="KW-0508">mRNA splicing</keyword>
<dbReference type="STRING" id="3988.B9RPB6"/>
<evidence type="ECO:0000256" key="1">
    <source>
        <dbReference type="ARBA" id="ARBA00004123"/>
    </source>
</evidence>
<dbReference type="GO" id="GO:0006397">
    <property type="term" value="P:mRNA processing"/>
    <property type="evidence" value="ECO:0007669"/>
    <property type="project" value="UniProtKB-KW"/>
</dbReference>
<keyword evidence="16" id="KW-1185">Reference proteome</keyword>
<protein>
    <recommendedName>
        <fullName evidence="14">Btz domain-containing protein</fullName>
    </recommendedName>
</protein>
<dbReference type="GO" id="GO:0000184">
    <property type="term" value="P:nuclear-transcribed mRNA catabolic process, nonsense-mediated decay"/>
    <property type="evidence" value="ECO:0007669"/>
    <property type="project" value="UniProtKB-KW"/>
</dbReference>
<comment type="similarity">
    <text evidence="3">Belongs to the CASC3 family.</text>
</comment>
<dbReference type="PANTHER" id="PTHR46837:SF5">
    <property type="entry name" value="PROTEIN MLN51 HOMOLOG"/>
    <property type="match status" value="1"/>
</dbReference>
<keyword evidence="9" id="KW-0694">RNA-binding</keyword>
<dbReference type="Pfam" id="PF09405">
    <property type="entry name" value="Btz"/>
    <property type="match status" value="1"/>
</dbReference>
<reference evidence="16" key="1">
    <citation type="journal article" date="2010" name="Nat. Biotechnol.">
        <title>Draft genome sequence of the oilseed species Ricinus communis.</title>
        <authorList>
            <person name="Chan A.P."/>
            <person name="Crabtree J."/>
            <person name="Zhao Q."/>
            <person name="Lorenzi H."/>
            <person name="Orvis J."/>
            <person name="Puiu D."/>
            <person name="Melake-Berhan A."/>
            <person name="Jones K.M."/>
            <person name="Redman J."/>
            <person name="Chen G."/>
            <person name="Cahoon E.B."/>
            <person name="Gedil M."/>
            <person name="Stanke M."/>
            <person name="Haas B.J."/>
            <person name="Wortman J.R."/>
            <person name="Fraser-Liggett C.M."/>
            <person name="Ravel J."/>
            <person name="Rabinowicz P.D."/>
        </authorList>
    </citation>
    <scope>NUCLEOTIDE SEQUENCE [LARGE SCALE GENOMIC DNA]</scope>
    <source>
        <strain evidence="16">cv. Hale</strain>
    </source>
</reference>
<evidence type="ECO:0000256" key="8">
    <source>
        <dbReference type="ARBA" id="ARBA00022845"/>
    </source>
</evidence>
<feature type="domain" description="Btz" evidence="14">
    <location>
        <begin position="4"/>
        <end position="64"/>
    </location>
</feature>
<accession>B9RPB6</accession>
<keyword evidence="7" id="KW-0509">mRNA transport</keyword>
<name>B9RPB6_RICCO</name>
<evidence type="ECO:0000256" key="2">
    <source>
        <dbReference type="ARBA" id="ARBA00004496"/>
    </source>
</evidence>
<dbReference type="GO" id="GO:0008380">
    <property type="term" value="P:RNA splicing"/>
    <property type="evidence" value="ECO:0007669"/>
    <property type="project" value="UniProtKB-KW"/>
</dbReference>
<evidence type="ECO:0000256" key="9">
    <source>
        <dbReference type="ARBA" id="ARBA00022884"/>
    </source>
</evidence>
<evidence type="ECO:0000256" key="7">
    <source>
        <dbReference type="ARBA" id="ARBA00022816"/>
    </source>
</evidence>
<sequence length="408" mass="45727">MEAEEEGQNRKEENAPVVPRIGAFYMHDDRFGRRITSGRRKLQEFKDEKKWQHDKFEEMTKGYRISDEHNQGYYGHQGRGYHINADQFKPNDNFNGQSYSSRPIKGRGPVKCKPLNSSSYVVPLTRNKESRKPPGMNSNINSTILLSHASEIGSDSLISKSKKMYHHASSSNPGICVPKKRDVQPRKTEGYLPGEDVRLPCPNAHLKGKDVSRYNVESLQLIISHLSLTSSDQDDNFSSMRYHPAEQISPESPVYYPSQVYNHQFSSHYEIAPQSSFIAPSPSGSDFVVVASSRKSEMAWSGRGIGTAQGCGTGSQFGETYGHQNFITTTPLMHTMQVINQLAVGDLIELAAESSAARYMTQIHIGFGDSELTRYAIPKFSFFTVNDSRCRHCKESIQAPKDQASKAS</sequence>
<dbReference type="PANTHER" id="PTHR46837">
    <property type="entry name" value="PROTEIN MLN51 HOMOLOG"/>
    <property type="match status" value="1"/>
</dbReference>
<evidence type="ECO:0000256" key="11">
    <source>
        <dbReference type="ARBA" id="ARBA00023187"/>
    </source>
</evidence>
<dbReference type="InterPro" id="IPR018545">
    <property type="entry name" value="Btz_dom"/>
</dbReference>
<dbReference type="GO" id="GO:0003729">
    <property type="term" value="F:mRNA binding"/>
    <property type="evidence" value="ECO:0000318"/>
    <property type="project" value="GO_Central"/>
</dbReference>
<keyword evidence="8" id="KW-0810">Translation regulation</keyword>
<dbReference type="GO" id="GO:0005737">
    <property type="term" value="C:cytoplasm"/>
    <property type="evidence" value="ECO:0007669"/>
    <property type="project" value="UniProtKB-SubCell"/>
</dbReference>
<keyword evidence="10" id="KW-0866">Nonsense-mediated mRNA decay</keyword>
<evidence type="ECO:0000256" key="13">
    <source>
        <dbReference type="SAM" id="MobiDB-lite"/>
    </source>
</evidence>
<evidence type="ECO:0000256" key="12">
    <source>
        <dbReference type="ARBA" id="ARBA00023242"/>
    </source>
</evidence>
<keyword evidence="4" id="KW-0813">Transport</keyword>
<dbReference type="GO" id="GO:0006417">
    <property type="term" value="P:regulation of translation"/>
    <property type="evidence" value="ECO:0007669"/>
    <property type="project" value="UniProtKB-KW"/>
</dbReference>
<proteinExistence type="inferred from homology"/>
<evidence type="ECO:0000256" key="3">
    <source>
        <dbReference type="ARBA" id="ARBA00009548"/>
    </source>
</evidence>
<feature type="region of interest" description="Disordered" evidence="13">
    <location>
        <begin position="83"/>
        <end position="112"/>
    </location>
</feature>
<keyword evidence="5" id="KW-0963">Cytoplasm</keyword>
<dbReference type="InParanoid" id="B9RPB6"/>
<dbReference type="InterPro" id="IPR044796">
    <property type="entry name" value="MLN51_plant"/>
</dbReference>
<dbReference type="Proteomes" id="UP000008311">
    <property type="component" value="Unassembled WGS sequence"/>
</dbReference>
<dbReference type="GO" id="GO:0035145">
    <property type="term" value="C:exon-exon junction complex"/>
    <property type="evidence" value="ECO:0007669"/>
    <property type="project" value="InterPro"/>
</dbReference>
<evidence type="ECO:0000256" key="5">
    <source>
        <dbReference type="ARBA" id="ARBA00022490"/>
    </source>
</evidence>
<keyword evidence="6" id="KW-0507">mRNA processing</keyword>
<gene>
    <name evidence="15" type="ORF">RCOM_0926520</name>
</gene>
<dbReference type="EMBL" id="EQ973791">
    <property type="protein sequence ID" value="EEF47034.1"/>
    <property type="molecule type" value="Genomic_DNA"/>
</dbReference>
<evidence type="ECO:0000256" key="4">
    <source>
        <dbReference type="ARBA" id="ARBA00022448"/>
    </source>
</evidence>
<comment type="subcellular location">
    <subcellularLocation>
        <location evidence="2">Cytoplasm</location>
    </subcellularLocation>
    <subcellularLocation>
        <location evidence="1">Nucleus</location>
    </subcellularLocation>
</comment>
<feature type="compositionally biased region" description="Polar residues" evidence="13">
    <location>
        <begin position="90"/>
        <end position="101"/>
    </location>
</feature>
<organism evidence="15 16">
    <name type="scientific">Ricinus communis</name>
    <name type="common">Castor bean</name>
    <dbReference type="NCBI Taxonomy" id="3988"/>
    <lineage>
        <taxon>Eukaryota</taxon>
        <taxon>Viridiplantae</taxon>
        <taxon>Streptophyta</taxon>
        <taxon>Embryophyta</taxon>
        <taxon>Tracheophyta</taxon>
        <taxon>Spermatophyta</taxon>
        <taxon>Magnoliopsida</taxon>
        <taxon>eudicotyledons</taxon>
        <taxon>Gunneridae</taxon>
        <taxon>Pentapetalae</taxon>
        <taxon>rosids</taxon>
        <taxon>fabids</taxon>
        <taxon>Malpighiales</taxon>
        <taxon>Euphorbiaceae</taxon>
        <taxon>Acalyphoideae</taxon>
        <taxon>Acalypheae</taxon>
        <taxon>Ricinus</taxon>
    </lineage>
</organism>
<dbReference type="GO" id="GO:0051028">
    <property type="term" value="P:mRNA transport"/>
    <property type="evidence" value="ECO:0007669"/>
    <property type="project" value="UniProtKB-KW"/>
</dbReference>
<keyword evidence="12" id="KW-0539">Nucleus</keyword>
<evidence type="ECO:0000256" key="10">
    <source>
        <dbReference type="ARBA" id="ARBA00023161"/>
    </source>
</evidence>
<dbReference type="AlphaFoldDB" id="B9RPB6"/>
<evidence type="ECO:0000313" key="15">
    <source>
        <dbReference type="EMBL" id="EEF47034.1"/>
    </source>
</evidence>
<evidence type="ECO:0000256" key="6">
    <source>
        <dbReference type="ARBA" id="ARBA00022664"/>
    </source>
</evidence>
<evidence type="ECO:0000313" key="16">
    <source>
        <dbReference type="Proteomes" id="UP000008311"/>
    </source>
</evidence>
<evidence type="ECO:0000259" key="14">
    <source>
        <dbReference type="Pfam" id="PF09405"/>
    </source>
</evidence>